<protein>
    <submittedName>
        <fullName evidence="2">Uncharacterized protein</fullName>
    </submittedName>
</protein>
<evidence type="ECO:0000256" key="1">
    <source>
        <dbReference type="SAM" id="Phobius"/>
    </source>
</evidence>
<accession>A0A1T4VL73</accession>
<evidence type="ECO:0000313" key="2">
    <source>
        <dbReference type="EMBL" id="SKA65331.1"/>
    </source>
</evidence>
<organism evidence="2 3">
    <name type="scientific">Eubacterium uniforme</name>
    <dbReference type="NCBI Taxonomy" id="39495"/>
    <lineage>
        <taxon>Bacteria</taxon>
        <taxon>Bacillati</taxon>
        <taxon>Bacillota</taxon>
        <taxon>Clostridia</taxon>
        <taxon>Eubacteriales</taxon>
        <taxon>Eubacteriaceae</taxon>
        <taxon>Eubacterium</taxon>
    </lineage>
</organism>
<proteinExistence type="predicted"/>
<dbReference type="Proteomes" id="UP000190814">
    <property type="component" value="Unassembled WGS sequence"/>
</dbReference>
<dbReference type="RefSeq" id="WP_078765949.1">
    <property type="nucleotide sequence ID" value="NZ_FUXZ01000006.1"/>
</dbReference>
<sequence length="256" mass="29671">MKRFLKILGTLFTIYVFCMILYVVSGLTRCSYGIIKTAHEASYLPSEKACEEELQKYLSDRYHEDFIIPDNATTLQKGKHYYRIVRFQLKNDNSDTPKTYEAYVTYTSKKDSTPIIVCDNYYIAKVEPILKEYLDEQYGQKATKLNLLGQIDCAEGFAAEVPIIKTPEEAEEFIQKYKIDFTYIIFNRTDAEQLKENINSTFSQYSDDYVQIRIISGYSDDIQNEIDNSLKLGEEIKVPTASSSYDETVIKSDIYK</sequence>
<keyword evidence="3" id="KW-1185">Reference proteome</keyword>
<evidence type="ECO:0000313" key="3">
    <source>
        <dbReference type="Proteomes" id="UP000190814"/>
    </source>
</evidence>
<reference evidence="2 3" key="1">
    <citation type="submission" date="2017-02" db="EMBL/GenBank/DDBJ databases">
        <authorList>
            <person name="Peterson S.W."/>
        </authorList>
    </citation>
    <scope>NUCLEOTIDE SEQUENCE [LARGE SCALE GENOMIC DNA]</scope>
    <source>
        <strain evidence="2 3">ATCC 35992</strain>
    </source>
</reference>
<gene>
    <name evidence="2" type="ORF">SAMN02745111_01073</name>
</gene>
<name>A0A1T4VL73_9FIRM</name>
<dbReference type="EMBL" id="FUXZ01000006">
    <property type="protein sequence ID" value="SKA65331.1"/>
    <property type="molecule type" value="Genomic_DNA"/>
</dbReference>
<keyword evidence="1" id="KW-1133">Transmembrane helix</keyword>
<keyword evidence="1" id="KW-0472">Membrane</keyword>
<feature type="transmembrane region" description="Helical" evidence="1">
    <location>
        <begin position="7"/>
        <end position="27"/>
    </location>
</feature>
<dbReference type="STRING" id="39495.SAMN02745111_01073"/>
<dbReference type="AlphaFoldDB" id="A0A1T4VL73"/>
<keyword evidence="1" id="KW-0812">Transmembrane</keyword>